<dbReference type="RefSeq" id="WP_423248732.1">
    <property type="nucleotide sequence ID" value="NZ_CACRUQ010000018.1"/>
</dbReference>
<evidence type="ECO:0000259" key="7">
    <source>
        <dbReference type="Pfam" id="PF04138"/>
    </source>
</evidence>
<sequence length="128" mass="14550">MKKLISQIFKFGIVGGSAFVIDYGIMIALTEVVGINYLISSGISFAVSVIYNYILSVRWVFEVEKNGDKRKEFIVFIVLSLIGLALNQLLMWVTVSGIHIFYMVAKILVTVVVMIYNFITRKLFLEKK</sequence>
<dbReference type="GO" id="GO:0005886">
    <property type="term" value="C:plasma membrane"/>
    <property type="evidence" value="ECO:0007669"/>
    <property type="project" value="TreeGrafter"/>
</dbReference>
<gene>
    <name evidence="8" type="ORF">RTLFYP15_02026</name>
</gene>
<dbReference type="PANTHER" id="PTHR38459:SF1">
    <property type="entry name" value="PROPHAGE BACTOPRENOL-LINKED GLUCOSE TRANSLOCASE HOMOLOG"/>
    <property type="match status" value="1"/>
</dbReference>
<dbReference type="AlphaFoldDB" id="A0A6N3DWS9"/>
<feature type="transmembrane region" description="Helical" evidence="6">
    <location>
        <begin position="7"/>
        <end position="29"/>
    </location>
</feature>
<evidence type="ECO:0000256" key="5">
    <source>
        <dbReference type="ARBA" id="ARBA00023136"/>
    </source>
</evidence>
<name>A0A6N3DWS9_9FIRM</name>
<evidence type="ECO:0000256" key="3">
    <source>
        <dbReference type="ARBA" id="ARBA00022692"/>
    </source>
</evidence>
<comment type="similarity">
    <text evidence="2">Belongs to the GtrA family.</text>
</comment>
<reference evidence="8" key="1">
    <citation type="submission" date="2019-11" db="EMBL/GenBank/DDBJ databases">
        <authorList>
            <person name="Feng L."/>
        </authorList>
    </citation>
    <scope>NUCLEOTIDE SEQUENCE</scope>
    <source>
        <strain evidence="8">RtorquesLFYP15</strain>
    </source>
</reference>
<proteinExistence type="inferred from homology"/>
<dbReference type="PANTHER" id="PTHR38459">
    <property type="entry name" value="PROPHAGE BACTOPRENOL-LINKED GLUCOSE TRANSLOCASE HOMOLOG"/>
    <property type="match status" value="1"/>
</dbReference>
<keyword evidence="4 6" id="KW-1133">Transmembrane helix</keyword>
<dbReference type="Pfam" id="PF04138">
    <property type="entry name" value="GtrA_DPMS_TM"/>
    <property type="match status" value="1"/>
</dbReference>
<keyword evidence="5 6" id="KW-0472">Membrane</keyword>
<comment type="subcellular location">
    <subcellularLocation>
        <location evidence="1">Membrane</location>
        <topology evidence="1">Multi-pass membrane protein</topology>
    </subcellularLocation>
</comment>
<dbReference type="EMBL" id="CACRUQ010000018">
    <property type="protein sequence ID" value="VYU30473.1"/>
    <property type="molecule type" value="Genomic_DNA"/>
</dbReference>
<feature type="transmembrane region" description="Helical" evidence="6">
    <location>
        <begin position="35"/>
        <end position="61"/>
    </location>
</feature>
<feature type="transmembrane region" description="Helical" evidence="6">
    <location>
        <begin position="73"/>
        <end position="93"/>
    </location>
</feature>
<evidence type="ECO:0000256" key="4">
    <source>
        <dbReference type="ARBA" id="ARBA00022989"/>
    </source>
</evidence>
<keyword evidence="3 6" id="KW-0812">Transmembrane</keyword>
<organism evidence="8">
    <name type="scientific">[Ruminococcus] torques</name>
    <dbReference type="NCBI Taxonomy" id="33039"/>
    <lineage>
        <taxon>Bacteria</taxon>
        <taxon>Bacillati</taxon>
        <taxon>Bacillota</taxon>
        <taxon>Clostridia</taxon>
        <taxon>Lachnospirales</taxon>
        <taxon>Lachnospiraceae</taxon>
        <taxon>Mediterraneibacter</taxon>
    </lineage>
</organism>
<evidence type="ECO:0000256" key="2">
    <source>
        <dbReference type="ARBA" id="ARBA00009399"/>
    </source>
</evidence>
<protein>
    <submittedName>
        <fullName evidence="8">GtrA-like protein</fullName>
    </submittedName>
</protein>
<evidence type="ECO:0000313" key="8">
    <source>
        <dbReference type="EMBL" id="VYU30473.1"/>
    </source>
</evidence>
<dbReference type="InterPro" id="IPR007267">
    <property type="entry name" value="GtrA_DPMS_TM"/>
</dbReference>
<feature type="transmembrane region" description="Helical" evidence="6">
    <location>
        <begin position="99"/>
        <end position="119"/>
    </location>
</feature>
<evidence type="ECO:0000256" key="1">
    <source>
        <dbReference type="ARBA" id="ARBA00004141"/>
    </source>
</evidence>
<accession>A0A6N3DWS9</accession>
<feature type="domain" description="GtrA/DPMS transmembrane" evidence="7">
    <location>
        <begin position="10"/>
        <end position="124"/>
    </location>
</feature>
<evidence type="ECO:0000256" key="6">
    <source>
        <dbReference type="SAM" id="Phobius"/>
    </source>
</evidence>
<dbReference type="GO" id="GO:0000271">
    <property type="term" value="P:polysaccharide biosynthetic process"/>
    <property type="evidence" value="ECO:0007669"/>
    <property type="project" value="InterPro"/>
</dbReference>
<dbReference type="InterPro" id="IPR051401">
    <property type="entry name" value="GtrA_CellWall_Glycosyl"/>
</dbReference>